<feature type="transmembrane region" description="Helical" evidence="1">
    <location>
        <begin position="71"/>
        <end position="92"/>
    </location>
</feature>
<dbReference type="EMBL" id="CP058999">
    <property type="protein sequence ID" value="QLJ53525.1"/>
    <property type="molecule type" value="Genomic_DNA"/>
</dbReference>
<geneLocation type="plasmid" evidence="3">
    <name>psv326-1</name>
</geneLocation>
<organism evidence="2 3">
    <name type="scientific">Fermentimicrarchaeum limneticum</name>
    <dbReference type="NCBI Taxonomy" id="2795018"/>
    <lineage>
        <taxon>Archaea</taxon>
        <taxon>Candidatus Micrarchaeota</taxon>
        <taxon>Candidatus Fermentimicrarchaeales</taxon>
        <taxon>Candidatus Fermentimicrarchaeaceae</taxon>
        <taxon>Candidatus Fermentimicrarchaeum</taxon>
    </lineage>
</organism>
<gene>
    <name evidence="2" type="ORF">Sv326_1350</name>
</gene>
<dbReference type="KEGG" id="flt:Sv326_1350"/>
<evidence type="ECO:0000256" key="1">
    <source>
        <dbReference type="SAM" id="Phobius"/>
    </source>
</evidence>
<keyword evidence="1" id="KW-0472">Membrane</keyword>
<dbReference type="Proteomes" id="UP000510821">
    <property type="component" value="Plasmid pSv326-1"/>
</dbReference>
<protein>
    <submittedName>
        <fullName evidence="2">Uncharacterized protein</fullName>
    </submittedName>
</protein>
<accession>A0A7D5XD84</accession>
<evidence type="ECO:0000313" key="2">
    <source>
        <dbReference type="EMBL" id="QLJ53525.1"/>
    </source>
</evidence>
<proteinExistence type="predicted"/>
<sequence length="114" mass="12725">MDWHGIAMALLFLIAIARSVSTTNYVIVGGNYYYFSNTVYVSPSGEVKFTSTEVPVVLLLGNGRIPSSNPAIYGSIQMYGLGFLLVGLVYWLPRREEGQEDVLMDEFEEELEFG</sequence>
<name>A0A7D5XD84_FERL1</name>
<dbReference type="AlphaFoldDB" id="A0A7D5XD84"/>
<keyword evidence="1" id="KW-0812">Transmembrane</keyword>
<evidence type="ECO:0000313" key="3">
    <source>
        <dbReference type="Proteomes" id="UP000510821"/>
    </source>
</evidence>
<keyword evidence="1" id="KW-1133">Transmembrane helix</keyword>
<keyword evidence="2" id="KW-0614">Plasmid</keyword>
<reference evidence="3" key="1">
    <citation type="submission" date="2020-07" db="EMBL/GenBank/DDBJ databases">
        <title>Metabolic diversity and evolutionary history of the archaeal phylum ###Micrarchaeota### uncovered from a freshwater lake metagenome.</title>
        <authorList>
            <person name="Kadnikov V.V."/>
            <person name="Savvichev A.S."/>
            <person name="Mardanov A.V."/>
            <person name="Beletsky A.V."/>
            <person name="Chupakov A.V."/>
            <person name="Kokryatskaya N.M."/>
            <person name="Pimenov N.V."/>
            <person name="Ravin N.V."/>
        </authorList>
    </citation>
    <scope>NUCLEOTIDE SEQUENCE [LARGE SCALE GENOMIC DNA]</scope>
    <source>
        <plasmid evidence="3">psv326-1</plasmid>
    </source>
</reference>